<keyword evidence="1" id="KW-0472">Membrane</keyword>
<sequence>MREKTIVAIVVAVLIVVVAGGSIAIAVVVSRGEPKQQLPVTAQAYNPPDPGILRARQVALLADLLMSREGAALKEVWVDVSAANVTQGDINPQVVHEMHMLGRAMGEKDLRAVLAPFFPFKEGKQSECCRDTMGLDLYWKSCKPCAQAALKCSAYDQVRCKEDASVAQRCQWDSPSSTCKNRDRAPGVAKKVACQVSDEWFRYCSDTPFVNDVGSWAETRASRDTQLVALLRREPKTPADMAQLTQLGFGVADLERSALLREMQRQGVPVTSTEDVKRLFQDVLATNDTSLSADGYCCEDTLKLGVGWKDCSPCERVKAPCTTVRDAGVCKANSDKCNWNGNTQSCEFKVACGTSTSKDACNGRAYCAWSEAGGGACKNENIAAGRQVPCARMPQPWFRACKWPNDVWPWT</sequence>
<gene>
    <name evidence="2" type="ORF">HXX76_014076</name>
    <name evidence="3" type="ORF">HXX76_014082</name>
</gene>
<organism evidence="2 4">
    <name type="scientific">Chlamydomonas incerta</name>
    <dbReference type="NCBI Taxonomy" id="51695"/>
    <lineage>
        <taxon>Eukaryota</taxon>
        <taxon>Viridiplantae</taxon>
        <taxon>Chlorophyta</taxon>
        <taxon>core chlorophytes</taxon>
        <taxon>Chlorophyceae</taxon>
        <taxon>CS clade</taxon>
        <taxon>Chlamydomonadales</taxon>
        <taxon>Chlamydomonadaceae</taxon>
        <taxon>Chlamydomonas</taxon>
    </lineage>
</organism>
<evidence type="ECO:0000313" key="4">
    <source>
        <dbReference type="Proteomes" id="UP000650467"/>
    </source>
</evidence>
<protein>
    <submittedName>
        <fullName evidence="2">Uncharacterized protein</fullName>
    </submittedName>
</protein>
<dbReference type="Proteomes" id="UP000650467">
    <property type="component" value="Unassembled WGS sequence"/>
</dbReference>
<dbReference type="EMBL" id="JAEHOC010000060">
    <property type="protein sequence ID" value="KAG2424918.1"/>
    <property type="molecule type" value="Genomic_DNA"/>
</dbReference>
<proteinExistence type="predicted"/>
<comment type="caution">
    <text evidence="2">The sequence shown here is derived from an EMBL/GenBank/DDBJ whole genome shotgun (WGS) entry which is preliminary data.</text>
</comment>
<keyword evidence="1" id="KW-1133">Transmembrane helix</keyword>
<evidence type="ECO:0000256" key="1">
    <source>
        <dbReference type="SAM" id="Phobius"/>
    </source>
</evidence>
<keyword evidence="4" id="KW-1185">Reference proteome</keyword>
<accession>A0A835VT58</accession>
<reference evidence="2" key="1">
    <citation type="journal article" date="2020" name="bioRxiv">
        <title>Comparative genomics of Chlamydomonas.</title>
        <authorList>
            <person name="Craig R.J."/>
            <person name="Hasan A.R."/>
            <person name="Ness R.W."/>
            <person name="Keightley P.D."/>
        </authorList>
    </citation>
    <scope>NUCLEOTIDE SEQUENCE</scope>
    <source>
        <strain evidence="2">SAG 7.73</strain>
    </source>
</reference>
<dbReference type="EMBL" id="JAEHOC010000060">
    <property type="protein sequence ID" value="KAG2424924.1"/>
    <property type="molecule type" value="Genomic_DNA"/>
</dbReference>
<keyword evidence="1" id="KW-0812">Transmembrane</keyword>
<name>A0A835VT58_CHLIN</name>
<evidence type="ECO:0000313" key="3">
    <source>
        <dbReference type="EMBL" id="KAG2424924.1"/>
    </source>
</evidence>
<evidence type="ECO:0000313" key="2">
    <source>
        <dbReference type="EMBL" id="KAG2424918.1"/>
    </source>
</evidence>
<feature type="transmembrane region" description="Helical" evidence="1">
    <location>
        <begin position="6"/>
        <end position="29"/>
    </location>
</feature>
<dbReference type="AlphaFoldDB" id="A0A835VT58"/>